<reference evidence="1 2" key="1">
    <citation type="submission" date="2021-06" db="EMBL/GenBank/DDBJ databases">
        <title>Caerostris extrusa draft genome.</title>
        <authorList>
            <person name="Kono N."/>
            <person name="Arakawa K."/>
        </authorList>
    </citation>
    <scope>NUCLEOTIDE SEQUENCE [LARGE SCALE GENOMIC DNA]</scope>
</reference>
<keyword evidence="2" id="KW-1185">Reference proteome</keyword>
<organism evidence="1 2">
    <name type="scientific">Caerostris extrusa</name>
    <name type="common">Bark spider</name>
    <name type="synonym">Caerostris bankana</name>
    <dbReference type="NCBI Taxonomy" id="172846"/>
    <lineage>
        <taxon>Eukaryota</taxon>
        <taxon>Metazoa</taxon>
        <taxon>Ecdysozoa</taxon>
        <taxon>Arthropoda</taxon>
        <taxon>Chelicerata</taxon>
        <taxon>Arachnida</taxon>
        <taxon>Araneae</taxon>
        <taxon>Araneomorphae</taxon>
        <taxon>Entelegynae</taxon>
        <taxon>Araneoidea</taxon>
        <taxon>Araneidae</taxon>
        <taxon>Caerostris</taxon>
    </lineage>
</organism>
<gene>
    <name evidence="1" type="ORF">CEXT_157721</name>
</gene>
<sequence>MLMNFPEIPIFPPHQFLIQNQTMITHQERDRIFCLRNLSSRQCHSSGRIFSLVEFSDGTTVPLFRSHTWGASQSFQSGELKLNAFMLRSWEA</sequence>
<protein>
    <submittedName>
        <fullName evidence="1">Uncharacterized protein</fullName>
    </submittedName>
</protein>
<accession>A0AAV4PNX0</accession>
<proteinExistence type="predicted"/>
<dbReference type="EMBL" id="BPLR01005005">
    <property type="protein sequence ID" value="GIX99082.1"/>
    <property type="molecule type" value="Genomic_DNA"/>
</dbReference>
<name>A0AAV4PNX0_CAEEX</name>
<evidence type="ECO:0000313" key="2">
    <source>
        <dbReference type="Proteomes" id="UP001054945"/>
    </source>
</evidence>
<evidence type="ECO:0000313" key="1">
    <source>
        <dbReference type="EMBL" id="GIX99082.1"/>
    </source>
</evidence>
<dbReference type="Proteomes" id="UP001054945">
    <property type="component" value="Unassembled WGS sequence"/>
</dbReference>
<comment type="caution">
    <text evidence="1">The sequence shown here is derived from an EMBL/GenBank/DDBJ whole genome shotgun (WGS) entry which is preliminary data.</text>
</comment>
<dbReference type="AlphaFoldDB" id="A0AAV4PNX0"/>